<feature type="region of interest" description="Disordered" evidence="3">
    <location>
        <begin position="128"/>
        <end position="193"/>
    </location>
</feature>
<evidence type="ECO:0000256" key="1">
    <source>
        <dbReference type="ARBA" id="ARBA00043985"/>
    </source>
</evidence>
<reference evidence="4" key="1">
    <citation type="submission" date="2021-04" db="EMBL/GenBank/DDBJ databases">
        <authorList>
            <person name="Pira H."/>
            <person name="Risdian C."/>
            <person name="Wink J."/>
        </authorList>
    </citation>
    <scope>NUCLEOTIDE SEQUENCE</scope>
    <source>
        <strain evidence="4">WH158</strain>
    </source>
</reference>
<organism evidence="4 5">
    <name type="scientific">Erythrobacter crassostreae</name>
    <dbReference type="NCBI Taxonomy" id="2828328"/>
    <lineage>
        <taxon>Bacteria</taxon>
        <taxon>Pseudomonadati</taxon>
        <taxon>Pseudomonadota</taxon>
        <taxon>Alphaproteobacteria</taxon>
        <taxon>Sphingomonadales</taxon>
        <taxon>Erythrobacteraceae</taxon>
        <taxon>Erythrobacter/Porphyrobacter group</taxon>
        <taxon>Erythrobacter</taxon>
    </lineage>
</organism>
<dbReference type="GO" id="GO:0009271">
    <property type="term" value="P:phage shock"/>
    <property type="evidence" value="ECO:0007669"/>
    <property type="project" value="TreeGrafter"/>
</dbReference>
<protein>
    <submittedName>
        <fullName evidence="4">PspA/IM30 family protein</fullName>
    </submittedName>
</protein>
<dbReference type="PANTHER" id="PTHR31088">
    <property type="entry name" value="MEMBRANE-ASSOCIATED PROTEIN VIPP1, CHLOROPLASTIC"/>
    <property type="match status" value="1"/>
</dbReference>
<keyword evidence="5" id="KW-1185">Reference proteome</keyword>
<evidence type="ECO:0000256" key="2">
    <source>
        <dbReference type="SAM" id="Coils"/>
    </source>
</evidence>
<feature type="coiled-coil region" evidence="2">
    <location>
        <begin position="30"/>
        <end position="68"/>
    </location>
</feature>
<dbReference type="InterPro" id="IPR007157">
    <property type="entry name" value="PspA_VIPP1"/>
</dbReference>
<dbReference type="Proteomes" id="UP001138681">
    <property type="component" value="Unassembled WGS sequence"/>
</dbReference>
<dbReference type="AlphaFoldDB" id="A0A9X1F581"/>
<dbReference type="PANTHER" id="PTHR31088:SF6">
    <property type="entry name" value="PHAGE SHOCK PROTEIN A"/>
    <property type="match status" value="1"/>
</dbReference>
<accession>A0A9X1F581</accession>
<dbReference type="GO" id="GO:0005829">
    <property type="term" value="C:cytosol"/>
    <property type="evidence" value="ECO:0007669"/>
    <property type="project" value="TreeGrafter"/>
</dbReference>
<feature type="compositionally biased region" description="Basic and acidic residues" evidence="3">
    <location>
        <begin position="158"/>
        <end position="174"/>
    </location>
</feature>
<dbReference type="Pfam" id="PF04012">
    <property type="entry name" value="PspA_IM30"/>
    <property type="match status" value="1"/>
</dbReference>
<comment type="similarity">
    <text evidence="1">Belongs to the PspA/Vipp/IM30 family.</text>
</comment>
<comment type="caution">
    <text evidence="4">The sequence shown here is derived from an EMBL/GenBank/DDBJ whole genome shotgun (WGS) entry which is preliminary data.</text>
</comment>
<evidence type="ECO:0000313" key="5">
    <source>
        <dbReference type="Proteomes" id="UP001138681"/>
    </source>
</evidence>
<gene>
    <name evidence="4" type="ORF">KCG46_05545</name>
</gene>
<sequence>MLRVAIQVKELISSNVTSALDSMSSSAKMLHQLQREIEEAIIALEGERTKTERNLKRLKATLTQNEMREADWGDKAKAAMDHDREDLARQALMAREDCREAIASGKDDIAKAKADLKEIDEAVKELEAKREETREQAKAQSAADADKSGCSDAGASTAEKRLNRVSQMEKRTEFATEDTASARTNASVDREIDEMRRASTVDAELAALKGGAKKAPAKRARKKA</sequence>
<feature type="compositionally biased region" description="Basic and acidic residues" evidence="3">
    <location>
        <begin position="128"/>
        <end position="137"/>
    </location>
</feature>
<evidence type="ECO:0000313" key="4">
    <source>
        <dbReference type="EMBL" id="MBV7259040.1"/>
    </source>
</evidence>
<evidence type="ECO:0000256" key="3">
    <source>
        <dbReference type="SAM" id="MobiDB-lite"/>
    </source>
</evidence>
<name>A0A9X1F581_9SPHN</name>
<keyword evidence="2" id="KW-0175">Coiled coil</keyword>
<proteinExistence type="inferred from homology"/>
<dbReference type="RefSeq" id="WP_218404289.1">
    <property type="nucleotide sequence ID" value="NZ_JAGSPC010000001.1"/>
</dbReference>
<dbReference type="EMBL" id="JAGSPC010000001">
    <property type="protein sequence ID" value="MBV7259040.1"/>
    <property type="molecule type" value="Genomic_DNA"/>
</dbReference>
<feature type="compositionally biased region" description="Polar residues" evidence="3">
    <location>
        <begin position="178"/>
        <end position="187"/>
    </location>
</feature>